<dbReference type="SUPFAM" id="SSF51735">
    <property type="entry name" value="NAD(P)-binding Rossmann-fold domains"/>
    <property type="match status" value="1"/>
</dbReference>
<evidence type="ECO:0000256" key="17">
    <source>
        <dbReference type="ARBA" id="ARBA00079624"/>
    </source>
</evidence>
<dbReference type="PRINTS" id="PR00081">
    <property type="entry name" value="GDHRDH"/>
</dbReference>
<dbReference type="PROSITE" id="PS00061">
    <property type="entry name" value="ADH_SHORT"/>
    <property type="match status" value="1"/>
</dbReference>
<dbReference type="GO" id="GO:0006631">
    <property type="term" value="P:fatty acid metabolic process"/>
    <property type="evidence" value="ECO:0007669"/>
    <property type="project" value="TreeGrafter"/>
</dbReference>
<name>A0AA89C1Y9_PINIB</name>
<evidence type="ECO:0000256" key="18">
    <source>
        <dbReference type="ARBA" id="ARBA00082293"/>
    </source>
</evidence>
<dbReference type="GO" id="GO:0008210">
    <property type="term" value="P:estrogen metabolic process"/>
    <property type="evidence" value="ECO:0007669"/>
    <property type="project" value="TreeGrafter"/>
</dbReference>
<keyword evidence="2" id="KW-0560">Oxidoreductase</keyword>
<comment type="catalytic activity">
    <reaction evidence="8">
        <text>17beta-hydroxy-5alpha-androstan-3-one + NAD(+) = 5alpha-androstan-3,17-dione + NADH + H(+)</text>
        <dbReference type="Rhea" id="RHEA:41992"/>
        <dbReference type="ChEBI" id="CHEBI:15378"/>
        <dbReference type="ChEBI" id="CHEBI:15994"/>
        <dbReference type="ChEBI" id="CHEBI:16330"/>
        <dbReference type="ChEBI" id="CHEBI:57540"/>
        <dbReference type="ChEBI" id="CHEBI:57945"/>
    </reaction>
    <physiologicalReaction direction="left-to-right" evidence="8">
        <dbReference type="Rhea" id="RHEA:41993"/>
    </physiologicalReaction>
</comment>
<organism evidence="21 22">
    <name type="scientific">Pinctada imbricata</name>
    <name type="common">Atlantic pearl-oyster</name>
    <name type="synonym">Pinctada martensii</name>
    <dbReference type="NCBI Taxonomy" id="66713"/>
    <lineage>
        <taxon>Eukaryota</taxon>
        <taxon>Metazoa</taxon>
        <taxon>Spiralia</taxon>
        <taxon>Lophotrochozoa</taxon>
        <taxon>Mollusca</taxon>
        <taxon>Bivalvia</taxon>
        <taxon>Autobranchia</taxon>
        <taxon>Pteriomorphia</taxon>
        <taxon>Pterioida</taxon>
        <taxon>Pterioidea</taxon>
        <taxon>Pteriidae</taxon>
        <taxon>Pinctada</taxon>
    </lineage>
</organism>
<accession>A0AA89C1Y9</accession>
<reference evidence="21" key="1">
    <citation type="submission" date="2019-08" db="EMBL/GenBank/DDBJ databases">
        <title>The improved chromosome-level genome for the pearl oyster Pinctada fucata martensii using PacBio sequencing and Hi-C.</title>
        <authorList>
            <person name="Zheng Z."/>
        </authorList>
    </citation>
    <scope>NUCLEOTIDE SEQUENCE</scope>
    <source>
        <strain evidence="21">ZZ-2019</strain>
        <tissue evidence="21">Adductor muscle</tissue>
    </source>
</reference>
<comment type="catalytic activity">
    <reaction evidence="9">
        <text>cortisol + NAD(+) = 11beta,17alpha-dihydroxypregn-4-ene-3,20,21-trione + NADH + H(+)</text>
        <dbReference type="Rhea" id="RHEA:42012"/>
        <dbReference type="ChEBI" id="CHEBI:15378"/>
        <dbReference type="ChEBI" id="CHEBI:17650"/>
        <dbReference type="ChEBI" id="CHEBI:57540"/>
        <dbReference type="ChEBI" id="CHEBI:57945"/>
        <dbReference type="ChEBI" id="CHEBI:78595"/>
    </reaction>
    <physiologicalReaction direction="left-to-right" evidence="9">
        <dbReference type="Rhea" id="RHEA:42013"/>
    </physiologicalReaction>
</comment>
<dbReference type="Gene3D" id="3.40.50.720">
    <property type="entry name" value="NAD(P)-binding Rossmann-like Domain"/>
    <property type="match status" value="1"/>
</dbReference>
<dbReference type="PRINTS" id="PR00080">
    <property type="entry name" value="SDRFAMILY"/>
</dbReference>
<comment type="catalytic activity">
    <reaction evidence="14">
        <text>cortisone + NAD(+) = 17alpha-hydroxypregn-4-en-3,11,20-trione-21-al + NADH + H(+)</text>
        <dbReference type="Rhea" id="RHEA:42016"/>
        <dbReference type="ChEBI" id="CHEBI:15378"/>
        <dbReference type="ChEBI" id="CHEBI:16962"/>
        <dbReference type="ChEBI" id="CHEBI:57540"/>
        <dbReference type="ChEBI" id="CHEBI:57945"/>
        <dbReference type="ChEBI" id="CHEBI:78596"/>
    </reaction>
    <physiologicalReaction direction="left-to-right" evidence="14">
        <dbReference type="Rhea" id="RHEA:42017"/>
    </physiologicalReaction>
</comment>
<dbReference type="InterPro" id="IPR020904">
    <property type="entry name" value="Sc_DH/Rdtase_CS"/>
</dbReference>
<evidence type="ECO:0000256" key="4">
    <source>
        <dbReference type="ARBA" id="ARBA00024072"/>
    </source>
</evidence>
<dbReference type="Proteomes" id="UP001186944">
    <property type="component" value="Unassembled WGS sequence"/>
</dbReference>
<comment type="catalytic activity">
    <reaction evidence="15">
        <text>11-dehydrocorticosterone + NAD(+) = pregn-4-ene-3,11,20,21-tetraone + NADH + H(+)</text>
        <dbReference type="Rhea" id="RHEA:42020"/>
        <dbReference type="ChEBI" id="CHEBI:15378"/>
        <dbReference type="ChEBI" id="CHEBI:57540"/>
        <dbReference type="ChEBI" id="CHEBI:57945"/>
        <dbReference type="ChEBI" id="CHEBI:78600"/>
        <dbReference type="ChEBI" id="CHEBI:78601"/>
    </reaction>
    <physiologicalReaction direction="left-to-right" evidence="15">
        <dbReference type="Rhea" id="RHEA:42021"/>
    </physiologicalReaction>
</comment>
<comment type="catalytic activity">
    <reaction evidence="11">
        <text>3beta,7beta-dihydroxy-5beta-cholan-24-oate + NAD(+) = 3beta-hydroxy-7-oxo-5beta-cholan-24-oate + NADH + H(+)</text>
        <dbReference type="Rhea" id="RHEA:42024"/>
        <dbReference type="ChEBI" id="CHEBI:15378"/>
        <dbReference type="ChEBI" id="CHEBI:57540"/>
        <dbReference type="ChEBI" id="CHEBI:57945"/>
        <dbReference type="ChEBI" id="CHEBI:78602"/>
        <dbReference type="ChEBI" id="CHEBI:78603"/>
    </reaction>
    <physiologicalReaction direction="left-to-right" evidence="11">
        <dbReference type="Rhea" id="RHEA:42025"/>
    </physiologicalReaction>
</comment>
<evidence type="ECO:0000256" key="5">
    <source>
        <dbReference type="ARBA" id="ARBA00049381"/>
    </source>
</evidence>
<comment type="caution">
    <text evidence="21">The sequence shown here is derived from an EMBL/GenBank/DDBJ whole genome shotgun (WGS) entry which is preliminary data.</text>
</comment>
<dbReference type="PANTHER" id="PTHR43658">
    <property type="entry name" value="SHORT-CHAIN DEHYDROGENASE/REDUCTASE"/>
    <property type="match status" value="1"/>
</dbReference>
<comment type="catalytic activity">
    <reaction evidence="6">
        <text>a (3S)-3-hydroxyacyl-CoA + NAD(+) = a 3-oxoacyl-CoA + NADH + H(+)</text>
        <dbReference type="Rhea" id="RHEA:22432"/>
        <dbReference type="ChEBI" id="CHEBI:15378"/>
        <dbReference type="ChEBI" id="CHEBI:57318"/>
        <dbReference type="ChEBI" id="CHEBI:57540"/>
        <dbReference type="ChEBI" id="CHEBI:57945"/>
        <dbReference type="ChEBI" id="CHEBI:90726"/>
        <dbReference type="EC" id="1.1.1.35"/>
    </reaction>
    <physiologicalReaction direction="left-to-right" evidence="6">
        <dbReference type="Rhea" id="RHEA:22433"/>
    </physiologicalReaction>
    <physiologicalReaction direction="right-to-left" evidence="6">
        <dbReference type="Rhea" id="RHEA:22434"/>
    </physiologicalReaction>
</comment>
<evidence type="ECO:0000256" key="7">
    <source>
        <dbReference type="ARBA" id="ARBA00050365"/>
    </source>
</evidence>
<evidence type="ECO:0000256" key="2">
    <source>
        <dbReference type="ARBA" id="ARBA00023002"/>
    </source>
</evidence>
<evidence type="ECO:0000256" key="6">
    <source>
        <dbReference type="ARBA" id="ARBA00050141"/>
    </source>
</evidence>
<dbReference type="PANTHER" id="PTHR43658:SF8">
    <property type="entry name" value="17-BETA-HYDROXYSTEROID DEHYDROGENASE 14-RELATED"/>
    <property type="match status" value="1"/>
</dbReference>
<dbReference type="CDD" id="cd05371">
    <property type="entry name" value="HSD10-like_SDR_c"/>
    <property type="match status" value="1"/>
</dbReference>
<evidence type="ECO:0000313" key="21">
    <source>
        <dbReference type="EMBL" id="KAK3103036.1"/>
    </source>
</evidence>
<gene>
    <name evidence="21" type="ORF">FSP39_015941</name>
</gene>
<evidence type="ECO:0000256" key="10">
    <source>
        <dbReference type="ARBA" id="ARBA00051004"/>
    </source>
</evidence>
<evidence type="ECO:0000256" key="15">
    <source>
        <dbReference type="ARBA" id="ARBA00052668"/>
    </source>
</evidence>
<comment type="similarity">
    <text evidence="1 20">Belongs to the short-chain dehydrogenases/reductases (SDR) family.</text>
</comment>
<keyword evidence="22" id="KW-1185">Reference proteome</keyword>
<proteinExistence type="inferred from homology"/>
<evidence type="ECO:0000256" key="13">
    <source>
        <dbReference type="ARBA" id="ARBA00052095"/>
    </source>
</evidence>
<evidence type="ECO:0000256" key="19">
    <source>
        <dbReference type="ARBA" id="ARBA00082399"/>
    </source>
</evidence>
<dbReference type="EC" id="1.1.1.53" evidence="3"/>
<dbReference type="Pfam" id="PF00106">
    <property type="entry name" value="adh_short"/>
    <property type="match status" value="1"/>
</dbReference>
<dbReference type="InterPro" id="IPR002347">
    <property type="entry name" value="SDR_fam"/>
</dbReference>
<evidence type="ECO:0000256" key="11">
    <source>
        <dbReference type="ARBA" id="ARBA00051637"/>
    </source>
</evidence>
<evidence type="ECO:0000256" key="16">
    <source>
        <dbReference type="ARBA" id="ARBA00072938"/>
    </source>
</evidence>
<evidence type="ECO:0000256" key="1">
    <source>
        <dbReference type="ARBA" id="ARBA00006484"/>
    </source>
</evidence>
<evidence type="ECO:0000256" key="12">
    <source>
        <dbReference type="ARBA" id="ARBA00051831"/>
    </source>
</evidence>
<dbReference type="GO" id="GO:0008209">
    <property type="term" value="P:androgen metabolic process"/>
    <property type="evidence" value="ECO:0007669"/>
    <property type="project" value="TreeGrafter"/>
</dbReference>
<evidence type="ECO:0000313" key="22">
    <source>
        <dbReference type="Proteomes" id="UP001186944"/>
    </source>
</evidence>
<evidence type="ECO:0000256" key="3">
    <source>
        <dbReference type="ARBA" id="ARBA00024071"/>
    </source>
</evidence>
<evidence type="ECO:0000256" key="8">
    <source>
        <dbReference type="ARBA" id="ARBA00050435"/>
    </source>
</evidence>
<evidence type="ECO:0000256" key="14">
    <source>
        <dbReference type="ARBA" id="ARBA00052417"/>
    </source>
</evidence>
<comment type="catalytic activity">
    <reaction evidence="13">
        <text>5alpha-pregnan-20beta-ol-3-one + NAD(+) = 5alpha-pregnane-3,20-dione + NADH + H(+)</text>
        <dbReference type="Rhea" id="RHEA:42008"/>
        <dbReference type="ChEBI" id="CHEBI:15378"/>
        <dbReference type="ChEBI" id="CHEBI:28952"/>
        <dbReference type="ChEBI" id="CHEBI:57540"/>
        <dbReference type="ChEBI" id="CHEBI:57945"/>
        <dbReference type="ChEBI" id="CHEBI:78594"/>
    </reaction>
    <physiologicalReaction direction="left-to-right" evidence="13">
        <dbReference type="Rhea" id="RHEA:42009"/>
    </physiologicalReaction>
</comment>
<dbReference type="EC" id="1.1.1.62" evidence="4"/>
<dbReference type="GO" id="GO:0004303">
    <property type="term" value="F:estradiol 17-beta-dehydrogenase [NAD(P)+] activity"/>
    <property type="evidence" value="ECO:0007669"/>
    <property type="project" value="UniProtKB-EC"/>
</dbReference>
<comment type="catalytic activity">
    <reaction evidence="10">
        <text>(3S)-3-hydroxybutanoyl-CoA + NAD(+) = acetoacetyl-CoA + NADH + H(+)</text>
        <dbReference type="Rhea" id="RHEA:30799"/>
        <dbReference type="ChEBI" id="CHEBI:15378"/>
        <dbReference type="ChEBI" id="CHEBI:57286"/>
        <dbReference type="ChEBI" id="CHEBI:57316"/>
        <dbReference type="ChEBI" id="CHEBI:57540"/>
        <dbReference type="ChEBI" id="CHEBI:57945"/>
    </reaction>
    <physiologicalReaction direction="left-to-right" evidence="10">
        <dbReference type="Rhea" id="RHEA:30800"/>
    </physiologicalReaction>
    <physiologicalReaction direction="right-to-left" evidence="10">
        <dbReference type="Rhea" id="RHEA:30801"/>
    </physiologicalReaction>
</comment>
<comment type="catalytic activity">
    <reaction evidence="12">
        <text>ursodeoxycholate + NAD(+) = 7-oxolithocholate + NADH + H(+)</text>
        <dbReference type="Rhea" id="RHEA:42028"/>
        <dbReference type="ChEBI" id="CHEBI:15378"/>
        <dbReference type="ChEBI" id="CHEBI:57540"/>
        <dbReference type="ChEBI" id="CHEBI:57945"/>
        <dbReference type="ChEBI" id="CHEBI:78604"/>
        <dbReference type="ChEBI" id="CHEBI:78605"/>
    </reaction>
    <physiologicalReaction direction="left-to-right" evidence="12">
        <dbReference type="Rhea" id="RHEA:42029"/>
    </physiologicalReaction>
</comment>
<dbReference type="FunFam" id="3.40.50.720:FF:000215">
    <property type="entry name" value="3-hydroxyacyl-CoA dehydrogenase type-2"/>
    <property type="match status" value="1"/>
</dbReference>
<sequence>MARVKPLYKKGSKFDVGNYRPVSILNIISKGLVALVTGGASGLGLATVQRFVKQGTRVVLCDLPSSKGEEEAKALGSDCVFVPTDVTNSKNVIQAVNTAVQNFGKLDVNVNCAGVGIAAKIFNAKTSEPHSLEEFQKVLMVNTMGTFNVMRLCVGAMNKNEPDLNGQRGVIVNTASIAAFEGQMGQVAYAASKGGIVGMTLPLARDLSVGGIRVCTIAPGLIDTPLLASLPERVRAILVKTIPFPQRLGDPAEFAHLAQAIIENPLLNGTTIRLDGALRMVH</sequence>
<comment type="catalytic activity">
    <reaction evidence="5">
        <text>17beta-estradiol + NAD(+) = estrone + NADH + H(+)</text>
        <dbReference type="Rhea" id="RHEA:24612"/>
        <dbReference type="ChEBI" id="CHEBI:15378"/>
        <dbReference type="ChEBI" id="CHEBI:16469"/>
        <dbReference type="ChEBI" id="CHEBI:17263"/>
        <dbReference type="ChEBI" id="CHEBI:57540"/>
        <dbReference type="ChEBI" id="CHEBI:57945"/>
        <dbReference type="EC" id="1.1.1.62"/>
    </reaction>
    <physiologicalReaction direction="left-to-right" evidence="5">
        <dbReference type="Rhea" id="RHEA:24613"/>
    </physiologicalReaction>
</comment>
<dbReference type="GO" id="GO:0005739">
    <property type="term" value="C:mitochondrion"/>
    <property type="evidence" value="ECO:0007669"/>
    <property type="project" value="TreeGrafter"/>
</dbReference>
<dbReference type="GO" id="GO:0003857">
    <property type="term" value="F:(3S)-3-hydroxyacyl-CoA dehydrogenase (NAD+) activity"/>
    <property type="evidence" value="ECO:0007669"/>
    <property type="project" value="UniProtKB-EC"/>
</dbReference>
<dbReference type="EMBL" id="VSWD01000005">
    <property type="protein sequence ID" value="KAK3103036.1"/>
    <property type="molecule type" value="Genomic_DNA"/>
</dbReference>
<evidence type="ECO:0000256" key="20">
    <source>
        <dbReference type="RuleBase" id="RU000363"/>
    </source>
</evidence>
<comment type="catalytic activity">
    <reaction evidence="7">
        <text>5alpha-androstane-3alpha,17beta-diol + NAD(+) = 17beta-hydroxy-5alpha-androstan-3-one + NADH + H(+)</text>
        <dbReference type="Rhea" id="RHEA:42004"/>
        <dbReference type="ChEBI" id="CHEBI:15378"/>
        <dbReference type="ChEBI" id="CHEBI:16330"/>
        <dbReference type="ChEBI" id="CHEBI:36713"/>
        <dbReference type="ChEBI" id="CHEBI:57540"/>
        <dbReference type="ChEBI" id="CHEBI:57945"/>
        <dbReference type="EC" id="1.1.1.53"/>
    </reaction>
    <physiologicalReaction direction="right-to-left" evidence="7">
        <dbReference type="Rhea" id="RHEA:42006"/>
    </physiologicalReaction>
</comment>
<dbReference type="AlphaFoldDB" id="A0AA89C1Y9"/>
<evidence type="ECO:0000256" key="9">
    <source>
        <dbReference type="ARBA" id="ARBA00050927"/>
    </source>
</evidence>
<dbReference type="InterPro" id="IPR036291">
    <property type="entry name" value="NAD(P)-bd_dom_sf"/>
</dbReference>
<dbReference type="GO" id="GO:0047044">
    <property type="term" value="F:androstan-3-alpha,17-beta-diol dehydrogenase (NAD+) activity"/>
    <property type="evidence" value="ECO:0007669"/>
    <property type="project" value="UniProtKB-EC"/>
</dbReference>
<protein>
    <recommendedName>
        <fullName evidence="16">3-hydroxyacyl-CoA dehydrogenase type-2</fullName>
        <ecNumber evidence="3">1.1.1.53</ecNumber>
        <ecNumber evidence="4">1.1.1.62</ecNumber>
    </recommendedName>
    <alternativeName>
        <fullName evidence="18">3-hydroxyacyl-CoA dehydrogenase type II</fullName>
    </alternativeName>
    <alternativeName>
        <fullName evidence="19">Mitochondrial ribonuclease P protein 2</fullName>
    </alternativeName>
    <alternativeName>
        <fullName evidence="17">Type II HADH</fullName>
    </alternativeName>
</protein>